<dbReference type="CDD" id="cd14798">
    <property type="entry name" value="RX-CC_like"/>
    <property type="match status" value="1"/>
</dbReference>
<keyword evidence="10" id="KW-1185">Reference proteome</keyword>
<evidence type="ECO:0000256" key="4">
    <source>
        <dbReference type="ARBA" id="ARBA00022741"/>
    </source>
</evidence>
<dbReference type="PANTHER" id="PTHR47186:SF3">
    <property type="entry name" value="OS09G0267800 PROTEIN"/>
    <property type="match status" value="1"/>
</dbReference>
<gene>
    <name evidence="9" type="ORF">C2845_PM06G15280</name>
</gene>
<dbReference type="SUPFAM" id="SSF52058">
    <property type="entry name" value="L domain-like"/>
    <property type="match status" value="1"/>
</dbReference>
<evidence type="ECO:0000313" key="9">
    <source>
        <dbReference type="EMBL" id="RLM98176.1"/>
    </source>
</evidence>
<dbReference type="AlphaFoldDB" id="A0A3L6R5N1"/>
<dbReference type="Pfam" id="PF25019">
    <property type="entry name" value="LRR_R13L1-DRL21"/>
    <property type="match status" value="1"/>
</dbReference>
<feature type="domain" description="Disease resistance N-terminal" evidence="7">
    <location>
        <begin position="51"/>
        <end position="133"/>
    </location>
</feature>
<dbReference type="InterPro" id="IPR056789">
    <property type="entry name" value="LRR_R13L1-DRL21"/>
</dbReference>
<evidence type="ECO:0000256" key="1">
    <source>
        <dbReference type="ARBA" id="ARBA00008894"/>
    </source>
</evidence>
<evidence type="ECO:0000259" key="8">
    <source>
        <dbReference type="Pfam" id="PF25019"/>
    </source>
</evidence>
<evidence type="ECO:0000256" key="2">
    <source>
        <dbReference type="ARBA" id="ARBA00022614"/>
    </source>
</evidence>
<dbReference type="Gene3D" id="3.80.10.10">
    <property type="entry name" value="Ribonuclease Inhibitor"/>
    <property type="match status" value="2"/>
</dbReference>
<comment type="similarity">
    <text evidence="1">Belongs to the disease resistance NB-LRR family.</text>
</comment>
<keyword evidence="4" id="KW-0547">Nucleotide-binding</keyword>
<proteinExistence type="inferred from homology"/>
<evidence type="ECO:0000259" key="7">
    <source>
        <dbReference type="Pfam" id="PF18052"/>
    </source>
</evidence>
<keyword evidence="5" id="KW-0611">Plant defense</keyword>
<organism evidence="9 10">
    <name type="scientific">Panicum miliaceum</name>
    <name type="common">Proso millet</name>
    <name type="synonym">Broomcorn millet</name>
    <dbReference type="NCBI Taxonomy" id="4540"/>
    <lineage>
        <taxon>Eukaryota</taxon>
        <taxon>Viridiplantae</taxon>
        <taxon>Streptophyta</taxon>
        <taxon>Embryophyta</taxon>
        <taxon>Tracheophyta</taxon>
        <taxon>Spermatophyta</taxon>
        <taxon>Magnoliopsida</taxon>
        <taxon>Liliopsida</taxon>
        <taxon>Poales</taxon>
        <taxon>Poaceae</taxon>
        <taxon>PACMAD clade</taxon>
        <taxon>Panicoideae</taxon>
        <taxon>Panicodae</taxon>
        <taxon>Paniceae</taxon>
        <taxon>Panicinae</taxon>
        <taxon>Panicum</taxon>
        <taxon>Panicum sect. Panicum</taxon>
    </lineage>
</organism>
<keyword evidence="3" id="KW-0677">Repeat</keyword>
<dbReference type="Gene3D" id="1.20.5.4130">
    <property type="match status" value="1"/>
</dbReference>
<dbReference type="InterPro" id="IPR038005">
    <property type="entry name" value="RX-like_CC"/>
</dbReference>
<evidence type="ECO:0000256" key="5">
    <source>
        <dbReference type="ARBA" id="ARBA00022821"/>
    </source>
</evidence>
<feature type="region of interest" description="Disordered" evidence="6">
    <location>
        <begin position="584"/>
        <end position="607"/>
    </location>
</feature>
<feature type="domain" description="R13L1/DRL21-like LRR repeat region" evidence="8">
    <location>
        <begin position="411"/>
        <end position="545"/>
    </location>
</feature>
<reference evidence="10" key="1">
    <citation type="journal article" date="2019" name="Nat. Commun.">
        <title>The genome of broomcorn millet.</title>
        <authorList>
            <person name="Zou C."/>
            <person name="Miki D."/>
            <person name="Li D."/>
            <person name="Tang Q."/>
            <person name="Xiao L."/>
            <person name="Rajput S."/>
            <person name="Deng P."/>
            <person name="Jia W."/>
            <person name="Huang R."/>
            <person name="Zhang M."/>
            <person name="Sun Y."/>
            <person name="Hu J."/>
            <person name="Fu X."/>
            <person name="Schnable P.S."/>
            <person name="Li F."/>
            <person name="Zhang H."/>
            <person name="Feng B."/>
            <person name="Zhu X."/>
            <person name="Liu R."/>
            <person name="Schnable J.C."/>
            <person name="Zhu J.-K."/>
            <person name="Zhang H."/>
        </authorList>
    </citation>
    <scope>NUCLEOTIDE SEQUENCE [LARGE SCALE GENOMIC DNA]</scope>
</reference>
<sequence>MLKATRAPKAYCNTAYNNKRGRTGSCHKQKADERMVTFGDGTSSSSTSELQVVGSKLAPLLIKEYSLIVGVQKHLEELNDQVQEINCWLEAVGDEVARNGPALNWLTKLKDIAYGVDDIVDEFQLEAERHDAHSAGGVVSIYLYAKPKSLILQCKAASKLKAVKKRFDGIVKQRTEFSTIANSLLASHPARDMNHNTANMTSLPTVDVASVLGRDQEKHQTISELVKNLKYLVISSLRCEALPEAISDIWSLQALHVTFSDLLELPKSIGKMQELRKLNLFCCRELKCLPDSIGDCQMISSIDLSYCKKLRVLHESIGRIEKLRVLRLGNTKIERLPSSITTLRNLECLDLHQCWELAELHEGIIYLDKLQVLKLTYCKELRGMPVGIGQLSRLQKLGLFVVGEGEKFAAISELGSVGRISDDLTIRGIEHVMEPDDAHKACLKQKANLRRLDLQWSAYVGGEESTKLEQAVLDGLEPPPGIKKLKINRYSGRECARWMQNQVGGGVQGLSYFPCLRVMQLHDFPNLKHLDGLAELPCLEELMLWMMPSLESISGGPFPSLVKLVMWELPSLGKVWMVAEKSTPDGEEGRGCSNCTPHLLGTSPQNG</sequence>
<dbReference type="InterPro" id="IPR041118">
    <property type="entry name" value="Rx_N"/>
</dbReference>
<dbReference type="GO" id="GO:0000166">
    <property type="term" value="F:nucleotide binding"/>
    <property type="evidence" value="ECO:0007669"/>
    <property type="project" value="UniProtKB-KW"/>
</dbReference>
<dbReference type="Pfam" id="PF18052">
    <property type="entry name" value="Rx_N"/>
    <property type="match status" value="1"/>
</dbReference>
<dbReference type="Proteomes" id="UP000275267">
    <property type="component" value="Unassembled WGS sequence"/>
</dbReference>
<dbReference type="GO" id="GO:0006952">
    <property type="term" value="P:defense response"/>
    <property type="evidence" value="ECO:0007669"/>
    <property type="project" value="UniProtKB-KW"/>
</dbReference>
<dbReference type="InterPro" id="IPR032675">
    <property type="entry name" value="LRR_dom_sf"/>
</dbReference>
<name>A0A3L6R5N1_PANMI</name>
<keyword evidence="2" id="KW-0433">Leucine-rich repeat</keyword>
<dbReference type="OrthoDB" id="693125at2759"/>
<protein>
    <submittedName>
        <fullName evidence="9">Uncharacterized protein</fullName>
    </submittedName>
</protein>
<dbReference type="STRING" id="4540.A0A3L6R5N1"/>
<accession>A0A3L6R5N1</accession>
<evidence type="ECO:0000256" key="3">
    <source>
        <dbReference type="ARBA" id="ARBA00022737"/>
    </source>
</evidence>
<dbReference type="EMBL" id="PQIB02000009">
    <property type="protein sequence ID" value="RLM98176.1"/>
    <property type="molecule type" value="Genomic_DNA"/>
</dbReference>
<dbReference type="PANTHER" id="PTHR47186">
    <property type="entry name" value="LEUCINE-RICH REPEAT-CONTAINING PROTEIN 57"/>
    <property type="match status" value="1"/>
</dbReference>
<evidence type="ECO:0000256" key="6">
    <source>
        <dbReference type="SAM" id="MobiDB-lite"/>
    </source>
</evidence>
<evidence type="ECO:0000313" key="10">
    <source>
        <dbReference type="Proteomes" id="UP000275267"/>
    </source>
</evidence>
<comment type="caution">
    <text evidence="9">The sequence shown here is derived from an EMBL/GenBank/DDBJ whole genome shotgun (WGS) entry which is preliminary data.</text>
</comment>